<gene>
    <name evidence="1" type="ORF">BJ138DRAFT_1216236</name>
</gene>
<evidence type="ECO:0000313" key="1">
    <source>
        <dbReference type="EMBL" id="KAH7907069.1"/>
    </source>
</evidence>
<sequence>MWNSDVIYSARVRLLQMWQGGGRCDEEVPHPAARSSTPPHIASGTVFASTLGASIRILGKYSHSRSVQVPASTLGASPRIHARRKPSHSHLVQALAFTLGAIRTHGQVIFHATCYRLAPELPGTTGARFVDLNPSWGSSISTRAGARRSQPELGLVDLNLSWGSSISTRAGARRPQSGPFISAQLRVPVHITPTPTPTERIEGNCAVQEHNNCLQGRPTLSITPCCYIPRAMRDRLPCSTHLRSGTTHD</sequence>
<dbReference type="EMBL" id="MU267942">
    <property type="protein sequence ID" value="KAH7907069.1"/>
    <property type="molecule type" value="Genomic_DNA"/>
</dbReference>
<protein>
    <submittedName>
        <fullName evidence="1">Uncharacterized protein</fullName>
    </submittedName>
</protein>
<organism evidence="1 2">
    <name type="scientific">Hygrophoropsis aurantiaca</name>
    <dbReference type="NCBI Taxonomy" id="72124"/>
    <lineage>
        <taxon>Eukaryota</taxon>
        <taxon>Fungi</taxon>
        <taxon>Dikarya</taxon>
        <taxon>Basidiomycota</taxon>
        <taxon>Agaricomycotina</taxon>
        <taxon>Agaricomycetes</taxon>
        <taxon>Agaricomycetidae</taxon>
        <taxon>Boletales</taxon>
        <taxon>Coniophorineae</taxon>
        <taxon>Hygrophoropsidaceae</taxon>
        <taxon>Hygrophoropsis</taxon>
    </lineage>
</organism>
<reference evidence="1" key="1">
    <citation type="journal article" date="2021" name="New Phytol.">
        <title>Evolutionary innovations through gain and loss of genes in the ectomycorrhizal Boletales.</title>
        <authorList>
            <person name="Wu G."/>
            <person name="Miyauchi S."/>
            <person name="Morin E."/>
            <person name="Kuo A."/>
            <person name="Drula E."/>
            <person name="Varga T."/>
            <person name="Kohler A."/>
            <person name="Feng B."/>
            <person name="Cao Y."/>
            <person name="Lipzen A."/>
            <person name="Daum C."/>
            <person name="Hundley H."/>
            <person name="Pangilinan J."/>
            <person name="Johnson J."/>
            <person name="Barry K."/>
            <person name="LaButti K."/>
            <person name="Ng V."/>
            <person name="Ahrendt S."/>
            <person name="Min B."/>
            <person name="Choi I.G."/>
            <person name="Park H."/>
            <person name="Plett J.M."/>
            <person name="Magnuson J."/>
            <person name="Spatafora J.W."/>
            <person name="Nagy L.G."/>
            <person name="Henrissat B."/>
            <person name="Grigoriev I.V."/>
            <person name="Yang Z.L."/>
            <person name="Xu J."/>
            <person name="Martin F.M."/>
        </authorList>
    </citation>
    <scope>NUCLEOTIDE SEQUENCE</scope>
    <source>
        <strain evidence="1">ATCC 28755</strain>
    </source>
</reference>
<evidence type="ECO:0000313" key="2">
    <source>
        <dbReference type="Proteomes" id="UP000790377"/>
    </source>
</evidence>
<keyword evidence="2" id="KW-1185">Reference proteome</keyword>
<comment type="caution">
    <text evidence="1">The sequence shown here is derived from an EMBL/GenBank/DDBJ whole genome shotgun (WGS) entry which is preliminary data.</text>
</comment>
<name>A0ACB8A243_9AGAM</name>
<proteinExistence type="predicted"/>
<dbReference type="Proteomes" id="UP000790377">
    <property type="component" value="Unassembled WGS sequence"/>
</dbReference>
<accession>A0ACB8A243</accession>